<accession>A0A2S6GIP0</accession>
<keyword evidence="3" id="KW-1185">Reference proteome</keyword>
<proteinExistence type="predicted"/>
<dbReference type="Gene3D" id="3.30.750.24">
    <property type="entry name" value="STAS domain"/>
    <property type="match status" value="1"/>
</dbReference>
<dbReference type="Proteomes" id="UP000239203">
    <property type="component" value="Unassembled WGS sequence"/>
</dbReference>
<protein>
    <submittedName>
        <fullName evidence="2">DcmR-like sensory protein</fullName>
    </submittedName>
</protein>
<evidence type="ECO:0000259" key="1">
    <source>
        <dbReference type="Pfam" id="PF14417"/>
    </source>
</evidence>
<organism evidence="2 3">
    <name type="scientific">Actinokineospora auranticolor</name>
    <dbReference type="NCBI Taxonomy" id="155976"/>
    <lineage>
        <taxon>Bacteria</taxon>
        <taxon>Bacillati</taxon>
        <taxon>Actinomycetota</taxon>
        <taxon>Actinomycetes</taxon>
        <taxon>Pseudonocardiales</taxon>
        <taxon>Pseudonocardiaceae</taxon>
        <taxon>Actinokineospora</taxon>
    </lineage>
</organism>
<dbReference type="AlphaFoldDB" id="A0A2S6GIP0"/>
<dbReference type="InterPro" id="IPR025847">
    <property type="entry name" value="MEDS_domain"/>
</dbReference>
<reference evidence="2 3" key="1">
    <citation type="submission" date="2018-02" db="EMBL/GenBank/DDBJ databases">
        <title>Genomic Encyclopedia of Archaeal and Bacterial Type Strains, Phase II (KMG-II): from individual species to whole genera.</title>
        <authorList>
            <person name="Goeker M."/>
        </authorList>
    </citation>
    <scope>NUCLEOTIDE SEQUENCE [LARGE SCALE GENOMIC DNA]</scope>
    <source>
        <strain evidence="2 3">YU 961-1</strain>
    </source>
</reference>
<evidence type="ECO:0000313" key="3">
    <source>
        <dbReference type="Proteomes" id="UP000239203"/>
    </source>
</evidence>
<gene>
    <name evidence="2" type="ORF">CLV40_116113</name>
</gene>
<evidence type="ECO:0000313" key="2">
    <source>
        <dbReference type="EMBL" id="PPK65070.1"/>
    </source>
</evidence>
<dbReference type="SUPFAM" id="SSF52091">
    <property type="entry name" value="SpoIIaa-like"/>
    <property type="match status" value="1"/>
</dbReference>
<sequence length="325" mass="34767">MRTPVVMCDSRWGGGDDAAVGAPERAAASAPLVSFVLVGAYIDVVSQSSAPPATAPRQGRGHLCWAFTEPGEFFTRAREFLSEGLAAGKQVCLIAPGSDRSLLDELRPIAGIDALLERGAVRVRSLDTVYGDGDVVEPEEQVGFYTAETERAVADGFTGLRVAAEATELVRTPAQLGAFARYEHAVDRYMAASTFDAMCAYSLPDLGADAVDRLAAMHPRTNVDTVPFHLHGWGGSGAVALDGELDSRSRELFPWALDHAAGGWGRGEVVVDARGLTFTDHHGLLRLAEQAERHGFTAVLRTRASSPARLVDMLGIRRVRVEQVA</sequence>
<dbReference type="InterPro" id="IPR036513">
    <property type="entry name" value="STAS_dom_sf"/>
</dbReference>
<feature type="domain" description="MEDS" evidence="1">
    <location>
        <begin position="62"/>
        <end position="219"/>
    </location>
</feature>
<dbReference type="EMBL" id="PTIX01000016">
    <property type="protein sequence ID" value="PPK65070.1"/>
    <property type="molecule type" value="Genomic_DNA"/>
</dbReference>
<dbReference type="Pfam" id="PF14417">
    <property type="entry name" value="MEDS"/>
    <property type="match status" value="1"/>
</dbReference>
<name>A0A2S6GIP0_9PSEU</name>
<comment type="caution">
    <text evidence="2">The sequence shown here is derived from an EMBL/GenBank/DDBJ whole genome shotgun (WGS) entry which is preliminary data.</text>
</comment>